<accession>A0A345STD6</accession>
<dbReference type="Proteomes" id="UP000249340">
    <property type="component" value="Chromosome"/>
</dbReference>
<reference evidence="3" key="1">
    <citation type="submission" date="2018-07" db="EMBL/GenBank/DDBJ databases">
        <title>Streptacidiphilus bronchialis DSM 106435 chromosome.</title>
        <authorList>
            <person name="Batra D."/>
            <person name="Gulvik C.A."/>
        </authorList>
    </citation>
    <scope>NUCLEOTIDE SEQUENCE [LARGE SCALE GENOMIC DNA]</scope>
    <source>
        <strain evidence="3">DSM 106435</strain>
    </source>
</reference>
<sequence length="152" mass="15094">MLVLLVPSAVSAHGTGIGGGHTTAAPASTPYPDGAAPADRVGPAPVAQRGPAMQGSGHSGGGDHGVRSGADPWDDGPAMLCPVLGGGRSDSGCSSHRHCAQDAMLPNAPPQPPAATLPRALVLRPVPGVQPRGPLVGSDRAPDLHLLQVQRT</sequence>
<dbReference type="KEGG" id="stri:C7M71_005535"/>
<protein>
    <submittedName>
        <fullName evidence="2">Uncharacterized protein</fullName>
    </submittedName>
</protein>
<proteinExistence type="predicted"/>
<dbReference type="AlphaFoldDB" id="A0A345STD6"/>
<dbReference type="OrthoDB" id="4334748at2"/>
<keyword evidence="3" id="KW-1185">Reference proteome</keyword>
<dbReference type="EMBL" id="CP031264">
    <property type="protein sequence ID" value="AXI76991.1"/>
    <property type="molecule type" value="Genomic_DNA"/>
</dbReference>
<evidence type="ECO:0000313" key="3">
    <source>
        <dbReference type="Proteomes" id="UP000249340"/>
    </source>
</evidence>
<gene>
    <name evidence="2" type="ORF">C7M71_005535</name>
</gene>
<name>A0A345STD6_9ACTN</name>
<evidence type="ECO:0000313" key="2">
    <source>
        <dbReference type="EMBL" id="AXI76991.1"/>
    </source>
</evidence>
<feature type="region of interest" description="Disordered" evidence="1">
    <location>
        <begin position="13"/>
        <end position="76"/>
    </location>
</feature>
<evidence type="ECO:0000256" key="1">
    <source>
        <dbReference type="SAM" id="MobiDB-lite"/>
    </source>
</evidence>
<organism evidence="2 3">
    <name type="scientific">Peterkaempfera bronchialis</name>
    <dbReference type="NCBI Taxonomy" id="2126346"/>
    <lineage>
        <taxon>Bacteria</taxon>
        <taxon>Bacillati</taxon>
        <taxon>Actinomycetota</taxon>
        <taxon>Actinomycetes</taxon>
        <taxon>Kitasatosporales</taxon>
        <taxon>Streptomycetaceae</taxon>
        <taxon>Peterkaempfera</taxon>
    </lineage>
</organism>